<protein>
    <recommendedName>
        <fullName evidence="9">Sec-independent protein translocase protein TatB</fullName>
    </recommendedName>
</protein>
<comment type="similarity">
    <text evidence="9">Belongs to the TatB family.</text>
</comment>
<organism evidence="11 12">
    <name type="scientific">Novispirillum itersonii</name>
    <name type="common">Aquaspirillum itersonii</name>
    <dbReference type="NCBI Taxonomy" id="189"/>
    <lineage>
        <taxon>Bacteria</taxon>
        <taxon>Pseudomonadati</taxon>
        <taxon>Pseudomonadota</taxon>
        <taxon>Alphaproteobacteria</taxon>
        <taxon>Rhodospirillales</taxon>
        <taxon>Novispirillaceae</taxon>
        <taxon>Novispirillum</taxon>
    </lineage>
</organism>
<dbReference type="HAMAP" id="MF_00237">
    <property type="entry name" value="TatB"/>
    <property type="match status" value="1"/>
</dbReference>
<dbReference type="Gene3D" id="1.20.5.3310">
    <property type="match status" value="1"/>
</dbReference>
<reference evidence="11 12" key="1">
    <citation type="submission" date="2020-08" db="EMBL/GenBank/DDBJ databases">
        <title>Genomic Encyclopedia of Type Strains, Phase IV (KMG-IV): sequencing the most valuable type-strain genomes for metagenomic binning, comparative biology and taxonomic classification.</title>
        <authorList>
            <person name="Goeker M."/>
        </authorList>
    </citation>
    <scope>NUCLEOTIDE SEQUENCE [LARGE SCALE GENOMIC DNA]</scope>
    <source>
        <strain evidence="11 12">DSM 11590</strain>
    </source>
</reference>
<evidence type="ECO:0000256" key="2">
    <source>
        <dbReference type="ARBA" id="ARBA00022448"/>
    </source>
</evidence>
<accession>A0A7W9ZF04</accession>
<keyword evidence="4 9" id="KW-0812">Transmembrane</keyword>
<keyword evidence="5 9" id="KW-0653">Protein transport</keyword>
<dbReference type="PANTHER" id="PTHR33162:SF1">
    <property type="entry name" value="SEC-INDEPENDENT PROTEIN TRANSLOCASE PROTEIN TATA, CHLOROPLASTIC"/>
    <property type="match status" value="1"/>
</dbReference>
<keyword evidence="8 9" id="KW-0472">Membrane</keyword>
<evidence type="ECO:0000256" key="9">
    <source>
        <dbReference type="HAMAP-Rule" id="MF_00237"/>
    </source>
</evidence>
<evidence type="ECO:0000256" key="1">
    <source>
        <dbReference type="ARBA" id="ARBA00004167"/>
    </source>
</evidence>
<comment type="subcellular location">
    <subcellularLocation>
        <location evidence="9">Cell membrane</location>
        <topology evidence="9">Single-pass membrane protein</topology>
    </subcellularLocation>
    <subcellularLocation>
        <location evidence="1">Membrane</location>
        <topology evidence="1">Single-pass membrane protein</topology>
    </subcellularLocation>
</comment>
<proteinExistence type="inferred from homology"/>
<comment type="function">
    <text evidence="9">Part of the twin-arginine translocation (Tat) system that transports large folded proteins containing a characteristic twin-arginine motif in their signal peptide across membranes. Together with TatC, TatB is part of a receptor directly interacting with Tat signal peptides. TatB may form an oligomeric binding site that transiently accommodates folded Tat precursor proteins before their translocation.</text>
</comment>
<keyword evidence="12" id="KW-1185">Reference proteome</keyword>
<dbReference type="Proteomes" id="UP000544872">
    <property type="component" value="Unassembled WGS sequence"/>
</dbReference>
<dbReference type="AlphaFoldDB" id="A0A7W9ZF04"/>
<dbReference type="RefSeq" id="WP_184262823.1">
    <property type="nucleotide sequence ID" value="NZ_JACIIX010000004.1"/>
</dbReference>
<comment type="subunit">
    <text evidence="9">The Tat system comprises two distinct complexes: a TatABC complex, containing multiple copies of TatA, TatB and TatC subunits, and a separate TatA complex, containing only TatA subunits. Substrates initially bind to the TatABC complex, which probably triggers association of the separate TatA complex to form the active translocon.</text>
</comment>
<evidence type="ECO:0000256" key="6">
    <source>
        <dbReference type="ARBA" id="ARBA00022989"/>
    </source>
</evidence>
<keyword evidence="2 9" id="KW-0813">Transport</keyword>
<evidence type="ECO:0000256" key="5">
    <source>
        <dbReference type="ARBA" id="ARBA00022927"/>
    </source>
</evidence>
<feature type="region of interest" description="Disordered" evidence="10">
    <location>
        <begin position="68"/>
        <end position="151"/>
    </location>
</feature>
<feature type="compositionally biased region" description="Pro residues" evidence="10">
    <location>
        <begin position="131"/>
        <end position="151"/>
    </location>
</feature>
<feature type="compositionally biased region" description="Low complexity" evidence="10">
    <location>
        <begin position="100"/>
        <end position="115"/>
    </location>
</feature>
<evidence type="ECO:0000256" key="7">
    <source>
        <dbReference type="ARBA" id="ARBA00023010"/>
    </source>
</evidence>
<evidence type="ECO:0000256" key="3">
    <source>
        <dbReference type="ARBA" id="ARBA00022475"/>
    </source>
</evidence>
<dbReference type="Pfam" id="PF02416">
    <property type="entry name" value="TatA_B_E"/>
    <property type="match status" value="1"/>
</dbReference>
<dbReference type="InterPro" id="IPR018448">
    <property type="entry name" value="TatB"/>
</dbReference>
<evidence type="ECO:0000256" key="10">
    <source>
        <dbReference type="SAM" id="MobiDB-lite"/>
    </source>
</evidence>
<dbReference type="PRINTS" id="PR01506">
    <property type="entry name" value="TATBPROTEIN"/>
</dbReference>
<dbReference type="EMBL" id="JACIIX010000004">
    <property type="protein sequence ID" value="MBB6210035.1"/>
    <property type="molecule type" value="Genomic_DNA"/>
</dbReference>
<dbReference type="PANTHER" id="PTHR33162">
    <property type="entry name" value="SEC-INDEPENDENT PROTEIN TRANSLOCASE PROTEIN TATA, CHLOROPLASTIC"/>
    <property type="match status" value="1"/>
</dbReference>
<dbReference type="GO" id="GO:0043953">
    <property type="term" value="P:protein transport by the Tat complex"/>
    <property type="evidence" value="ECO:0007669"/>
    <property type="project" value="UniProtKB-UniRule"/>
</dbReference>
<sequence length="151" mass="15936">MFDLGWSEILLIGIVTLVALGPKELPQALRMVGQALRKVRSLTSEVHKQMDDLMRETELHELRDQARIISPGTLNEQARSLLDPDGSIQKGFSGMPPSPGAFSAPTASTPSSALPSLPPAARPAVAAEPVKPSPLPPIRPSSGPAEPPPQG</sequence>
<comment type="caution">
    <text evidence="11">The sequence shown here is derived from an EMBL/GenBank/DDBJ whole genome shotgun (WGS) entry which is preliminary data.</text>
</comment>
<dbReference type="NCBIfam" id="TIGR01410">
    <property type="entry name" value="tatB"/>
    <property type="match status" value="1"/>
</dbReference>
<evidence type="ECO:0000256" key="4">
    <source>
        <dbReference type="ARBA" id="ARBA00022692"/>
    </source>
</evidence>
<evidence type="ECO:0000313" key="12">
    <source>
        <dbReference type="Proteomes" id="UP000544872"/>
    </source>
</evidence>
<keyword evidence="7 9" id="KW-0811">Translocation</keyword>
<name>A0A7W9ZF04_NOVIT</name>
<dbReference type="GO" id="GO:0008320">
    <property type="term" value="F:protein transmembrane transporter activity"/>
    <property type="evidence" value="ECO:0007669"/>
    <property type="project" value="UniProtKB-UniRule"/>
</dbReference>
<dbReference type="GO" id="GO:0033281">
    <property type="term" value="C:TAT protein transport complex"/>
    <property type="evidence" value="ECO:0007669"/>
    <property type="project" value="UniProtKB-UniRule"/>
</dbReference>
<keyword evidence="6 9" id="KW-1133">Transmembrane helix</keyword>
<gene>
    <name evidence="9" type="primary">tatB</name>
    <name evidence="11" type="ORF">FHS48_001445</name>
</gene>
<evidence type="ECO:0000256" key="8">
    <source>
        <dbReference type="ARBA" id="ARBA00023136"/>
    </source>
</evidence>
<dbReference type="InterPro" id="IPR003369">
    <property type="entry name" value="TatA/B/E"/>
</dbReference>
<evidence type="ECO:0000313" key="11">
    <source>
        <dbReference type="EMBL" id="MBB6210035.1"/>
    </source>
</evidence>
<keyword evidence="3 9" id="KW-1003">Cell membrane</keyword>